<gene>
    <name evidence="2" type="ORF">GCM10007964_54840</name>
</gene>
<accession>A0A917RG51</accession>
<dbReference type="EMBL" id="BMNT01000034">
    <property type="protein sequence ID" value="GGL05624.1"/>
    <property type="molecule type" value="Genomic_DNA"/>
</dbReference>
<sequence>MRRAGLLMMPGLALVAGCGTGVTLAGVHFDDLRAQGVSPELVYVVDLPGYEPAQETVSVYNDEGFQAYYISPEGERVWFGVDRSSFSDELCRHWPVHDTAPPASRRPGLHPPEARPAAVPGPARPGTAGTLAGGVPEDGEPGMAAEGMSPGSPDAEPPGAQVACEHDEVGWYRVNGDRHEYALLEDDHLLRLGGRRGEVTRRTLRDAIATARHAGWSTAPTPP</sequence>
<dbReference type="Proteomes" id="UP000645217">
    <property type="component" value="Unassembled WGS sequence"/>
</dbReference>
<evidence type="ECO:0000313" key="3">
    <source>
        <dbReference type="Proteomes" id="UP000645217"/>
    </source>
</evidence>
<proteinExistence type="predicted"/>
<protein>
    <submittedName>
        <fullName evidence="2">Uncharacterized protein</fullName>
    </submittedName>
</protein>
<dbReference type="AlphaFoldDB" id="A0A917RG51"/>
<keyword evidence="3" id="KW-1185">Reference proteome</keyword>
<feature type="compositionally biased region" description="Low complexity" evidence="1">
    <location>
        <begin position="115"/>
        <end position="134"/>
    </location>
</feature>
<feature type="region of interest" description="Disordered" evidence="1">
    <location>
        <begin position="97"/>
        <end position="161"/>
    </location>
</feature>
<evidence type="ECO:0000256" key="1">
    <source>
        <dbReference type="SAM" id="MobiDB-lite"/>
    </source>
</evidence>
<reference evidence="2" key="1">
    <citation type="journal article" date="2014" name="Int. J. Syst. Evol. Microbiol.">
        <title>Complete genome sequence of Corynebacterium casei LMG S-19264T (=DSM 44701T), isolated from a smear-ripened cheese.</title>
        <authorList>
            <consortium name="US DOE Joint Genome Institute (JGI-PGF)"/>
            <person name="Walter F."/>
            <person name="Albersmeier A."/>
            <person name="Kalinowski J."/>
            <person name="Ruckert C."/>
        </authorList>
    </citation>
    <scope>NUCLEOTIDE SEQUENCE</scope>
    <source>
        <strain evidence="2">JCM 13064</strain>
    </source>
</reference>
<name>A0A917RG51_9ACTN</name>
<dbReference type="PROSITE" id="PS51257">
    <property type="entry name" value="PROKAR_LIPOPROTEIN"/>
    <property type="match status" value="1"/>
</dbReference>
<reference evidence="2" key="2">
    <citation type="submission" date="2020-09" db="EMBL/GenBank/DDBJ databases">
        <authorList>
            <person name="Sun Q."/>
            <person name="Ohkuma M."/>
        </authorList>
    </citation>
    <scope>NUCLEOTIDE SEQUENCE</scope>
    <source>
        <strain evidence="2">JCM 13064</strain>
    </source>
</reference>
<comment type="caution">
    <text evidence="2">The sequence shown here is derived from an EMBL/GenBank/DDBJ whole genome shotgun (WGS) entry which is preliminary data.</text>
</comment>
<organism evidence="2 3">
    <name type="scientific">Sphaerisporangium melleum</name>
    <dbReference type="NCBI Taxonomy" id="321316"/>
    <lineage>
        <taxon>Bacteria</taxon>
        <taxon>Bacillati</taxon>
        <taxon>Actinomycetota</taxon>
        <taxon>Actinomycetes</taxon>
        <taxon>Streptosporangiales</taxon>
        <taxon>Streptosporangiaceae</taxon>
        <taxon>Sphaerisporangium</taxon>
    </lineage>
</organism>
<evidence type="ECO:0000313" key="2">
    <source>
        <dbReference type="EMBL" id="GGL05624.1"/>
    </source>
</evidence>
<dbReference type="RefSeq" id="WP_189165924.1">
    <property type="nucleotide sequence ID" value="NZ_BMNT01000034.1"/>
</dbReference>